<organism evidence="2">
    <name type="scientific">Cyprideis torosa</name>
    <dbReference type="NCBI Taxonomy" id="163714"/>
    <lineage>
        <taxon>Eukaryota</taxon>
        <taxon>Metazoa</taxon>
        <taxon>Ecdysozoa</taxon>
        <taxon>Arthropoda</taxon>
        <taxon>Crustacea</taxon>
        <taxon>Oligostraca</taxon>
        <taxon>Ostracoda</taxon>
        <taxon>Podocopa</taxon>
        <taxon>Podocopida</taxon>
        <taxon>Cytherocopina</taxon>
        <taxon>Cytheroidea</taxon>
        <taxon>Cytherideidae</taxon>
        <taxon>Cyprideis</taxon>
    </lineage>
</organism>
<feature type="compositionally biased region" description="Low complexity" evidence="1">
    <location>
        <begin position="595"/>
        <end position="605"/>
    </location>
</feature>
<feature type="region of interest" description="Disordered" evidence="1">
    <location>
        <begin position="595"/>
        <end position="619"/>
    </location>
</feature>
<dbReference type="EMBL" id="OB660458">
    <property type="protein sequence ID" value="CAD7224884.1"/>
    <property type="molecule type" value="Genomic_DNA"/>
</dbReference>
<proteinExistence type="predicted"/>
<feature type="region of interest" description="Disordered" evidence="1">
    <location>
        <begin position="113"/>
        <end position="216"/>
    </location>
</feature>
<feature type="compositionally biased region" description="Basic residues" evidence="1">
    <location>
        <begin position="380"/>
        <end position="390"/>
    </location>
</feature>
<accession>A0A7R8W5N6</accession>
<feature type="compositionally biased region" description="Polar residues" evidence="1">
    <location>
        <begin position="284"/>
        <end position="295"/>
    </location>
</feature>
<feature type="compositionally biased region" description="Polar residues" evidence="1">
    <location>
        <begin position="361"/>
        <end position="376"/>
    </location>
</feature>
<feature type="region of interest" description="Disordered" evidence="1">
    <location>
        <begin position="361"/>
        <end position="405"/>
    </location>
</feature>
<dbReference type="AlphaFoldDB" id="A0A7R8W5N6"/>
<name>A0A7R8W5N6_9CRUS</name>
<evidence type="ECO:0000256" key="1">
    <source>
        <dbReference type="SAM" id="MobiDB-lite"/>
    </source>
</evidence>
<feature type="region of interest" description="Disordered" evidence="1">
    <location>
        <begin position="428"/>
        <end position="493"/>
    </location>
</feature>
<evidence type="ECO:0000313" key="2">
    <source>
        <dbReference type="EMBL" id="CAD7224884.1"/>
    </source>
</evidence>
<gene>
    <name evidence="2" type="ORF">CTOB1V02_LOCUS2836</name>
</gene>
<reference evidence="2" key="1">
    <citation type="submission" date="2020-11" db="EMBL/GenBank/DDBJ databases">
        <authorList>
            <person name="Tran Van P."/>
        </authorList>
    </citation>
    <scope>NUCLEOTIDE SEQUENCE</scope>
</reference>
<feature type="region of interest" description="Disordered" evidence="1">
    <location>
        <begin position="276"/>
        <end position="297"/>
    </location>
</feature>
<feature type="compositionally biased region" description="Basic and acidic residues" evidence="1">
    <location>
        <begin position="137"/>
        <end position="161"/>
    </location>
</feature>
<feature type="compositionally biased region" description="Basic and acidic residues" evidence="1">
    <location>
        <begin position="171"/>
        <end position="199"/>
    </location>
</feature>
<protein>
    <submittedName>
        <fullName evidence="2">Uncharacterized protein</fullName>
    </submittedName>
</protein>
<feature type="compositionally biased region" description="Polar residues" evidence="1">
    <location>
        <begin position="443"/>
        <end position="464"/>
    </location>
</feature>
<sequence>MEEIHLQTTSSLQPAARLSGILPLNLTSSDGTERVPSLSFNSVSEMASAVGSNFGEIAPALVGPALILGTALAAGIPSIRRSIRPSWRLCPEEGCFSWITNFLSRGDDDDFGVADDGSTSYEDYYEEDAEAVDDDWGDRTEDKDRGKDRDRVNGKANDRVNVKVNARAKGKVKDNRTKDKAKVKDNRTKDKAKVKDNEGRSGINEGETEDGLTNRLPPLERPLDQHLMVSKSSLSAKITDYYNTYHTDGYQGALPTTYDIAEKEHNAILSEFSHQGSDAAKGSTGANGYDGQTSPAVDDQTYAWNQGINGYGQQEYGQQGYGQQEYGQQEYGQDLKQDAVVETTGNTVEGYDSDAQTGWYNQQQSQGYSDPEQSAQGGYGKRRRRNRNRNRLSGQRDQAAEVGNNDFHVDQTVSYINQQFHQNQDQFGGAVGREAASQRSDDNSLYSEAASQRSDDNSLYSGGASQRYDDHVSYSKDSGGKAAATYDTSATGGNTAGSDAYWSQQYPAAAQATATGTGYEEDKRAQNYYSASKLNNNRFQKRKMNSEEAVGKEPEEKWSQPIKFSQPIPTISAAVAPVPSQSSAVVTPTYQVVSSSSSISSATTSPRELQDWQYNYPLP</sequence>
<feature type="compositionally biased region" description="Acidic residues" evidence="1">
    <location>
        <begin position="123"/>
        <end position="136"/>
    </location>
</feature>